<dbReference type="GO" id="GO:0005829">
    <property type="term" value="C:cytosol"/>
    <property type="evidence" value="ECO:0007669"/>
    <property type="project" value="TreeGrafter"/>
</dbReference>
<dbReference type="PANTHER" id="PTHR15067">
    <property type="entry name" value="E3 UBIQUITIN-PROTEIN LIGASE RNF8"/>
    <property type="match status" value="1"/>
</dbReference>
<feature type="domain" description="FHA" evidence="8">
    <location>
        <begin position="55"/>
        <end position="112"/>
    </location>
</feature>
<dbReference type="GO" id="GO:0016567">
    <property type="term" value="P:protein ubiquitination"/>
    <property type="evidence" value="ECO:0007669"/>
    <property type="project" value="TreeGrafter"/>
</dbReference>
<keyword evidence="2" id="KW-0479">Metal-binding</keyword>
<evidence type="ECO:0000256" key="5">
    <source>
        <dbReference type="ARBA" id="ARBA00022833"/>
    </source>
</evidence>
<sequence length="474" mass="53988">ASKSENLPNKRATEPIATTSTNKKLHVRIVPSIENPSRCVIFDIVDRELEAGSVIKIGRYSERHTNSMNCMSFKSKVVSRCHCEVFVDEHDGKMYVRDTKSSSGTFLNHVRLSPAGNESKPVEIHDGDIIQLGVDFQGGREEMYRSVKMKFEFNRNSQTRHLSYNLNAFHNIRTLTTNQPEKEPEHKVEKQPMKSECDGLDECCICLYAMAPFQALFVSPCSHTYHFKCIRPLLQSYPGFQCPICRTYSDLEASVATEEDDEVIVPSTHSPPINESLPRVETVTRVTTHVDEESPITDTEMVNISPLLLPSSSSSSSPNQGHTLNNNDIILTEETHVTDEEPGMSNTTDEEIEDTMEITPEIVVPSNVIPRERRGPPVNRERRSSQFMEKLKMVFFEKRKSQQEQSPRRRSKKHHQRRPVSYPNHILHLQQDIPPLPTIPSSSSNMNNIPLNQTLSRQSTTNEERLTMMMVVDQ</sequence>
<evidence type="ECO:0000256" key="4">
    <source>
        <dbReference type="ARBA" id="ARBA00022786"/>
    </source>
</evidence>
<evidence type="ECO:0000259" key="9">
    <source>
        <dbReference type="PROSITE" id="PS50089"/>
    </source>
</evidence>
<dbReference type="InterPro" id="IPR008984">
    <property type="entry name" value="SMAD_FHA_dom_sf"/>
</dbReference>
<keyword evidence="11" id="KW-1185">Reference proteome</keyword>
<dbReference type="GO" id="GO:0006511">
    <property type="term" value="P:ubiquitin-dependent protein catabolic process"/>
    <property type="evidence" value="ECO:0007669"/>
    <property type="project" value="TreeGrafter"/>
</dbReference>
<dbReference type="InterPro" id="IPR001841">
    <property type="entry name" value="Znf_RING"/>
</dbReference>
<dbReference type="InterPro" id="IPR000253">
    <property type="entry name" value="FHA_dom"/>
</dbReference>
<evidence type="ECO:0000313" key="11">
    <source>
        <dbReference type="Proteomes" id="UP000253551"/>
    </source>
</evidence>
<gene>
    <name evidence="10" type="ORF">CU098_002281</name>
</gene>
<evidence type="ECO:0000256" key="3">
    <source>
        <dbReference type="ARBA" id="ARBA00022771"/>
    </source>
</evidence>
<accession>A0A367KNF0</accession>
<feature type="region of interest" description="Disordered" evidence="7">
    <location>
        <begin position="396"/>
        <end position="423"/>
    </location>
</feature>
<dbReference type="GO" id="GO:0008270">
    <property type="term" value="F:zinc ion binding"/>
    <property type="evidence" value="ECO:0007669"/>
    <property type="project" value="UniProtKB-KW"/>
</dbReference>
<organism evidence="10 11">
    <name type="scientific">Rhizopus stolonifer</name>
    <name type="common">Rhizopus nigricans</name>
    <dbReference type="NCBI Taxonomy" id="4846"/>
    <lineage>
        <taxon>Eukaryota</taxon>
        <taxon>Fungi</taxon>
        <taxon>Fungi incertae sedis</taxon>
        <taxon>Mucoromycota</taxon>
        <taxon>Mucoromycotina</taxon>
        <taxon>Mucoromycetes</taxon>
        <taxon>Mucorales</taxon>
        <taxon>Mucorineae</taxon>
        <taxon>Rhizopodaceae</taxon>
        <taxon>Rhizopus</taxon>
    </lineage>
</organism>
<dbReference type="OrthoDB" id="687730at2759"/>
<dbReference type="STRING" id="4846.A0A367KNF0"/>
<dbReference type="GO" id="GO:0061630">
    <property type="term" value="F:ubiquitin protein ligase activity"/>
    <property type="evidence" value="ECO:0007669"/>
    <property type="project" value="TreeGrafter"/>
</dbReference>
<keyword evidence="4" id="KW-0833">Ubl conjugation pathway</keyword>
<dbReference type="Proteomes" id="UP000253551">
    <property type="component" value="Unassembled WGS sequence"/>
</dbReference>
<dbReference type="SUPFAM" id="SSF49879">
    <property type="entry name" value="SMAD/FHA domain"/>
    <property type="match status" value="1"/>
</dbReference>
<evidence type="ECO:0000256" key="6">
    <source>
        <dbReference type="PROSITE-ProRule" id="PRU00175"/>
    </source>
</evidence>
<dbReference type="InterPro" id="IPR013083">
    <property type="entry name" value="Znf_RING/FYVE/PHD"/>
</dbReference>
<dbReference type="PROSITE" id="PS50089">
    <property type="entry name" value="ZF_RING_2"/>
    <property type="match status" value="1"/>
</dbReference>
<feature type="non-terminal residue" evidence="10">
    <location>
        <position position="1"/>
    </location>
</feature>
<keyword evidence="3 6" id="KW-0863">Zinc-finger</keyword>
<dbReference type="SUPFAM" id="SSF57850">
    <property type="entry name" value="RING/U-box"/>
    <property type="match status" value="1"/>
</dbReference>
<dbReference type="PANTHER" id="PTHR15067:SF7">
    <property type="entry name" value="E3 UBIQUITIN-PROTEIN LIGASE DMA1-RELATED"/>
    <property type="match status" value="1"/>
</dbReference>
<proteinExistence type="predicted"/>
<dbReference type="Gene3D" id="2.60.200.20">
    <property type="match status" value="1"/>
</dbReference>
<dbReference type="AlphaFoldDB" id="A0A367KNF0"/>
<evidence type="ECO:0000256" key="1">
    <source>
        <dbReference type="ARBA" id="ARBA00022679"/>
    </source>
</evidence>
<evidence type="ECO:0000313" key="10">
    <source>
        <dbReference type="EMBL" id="RCI03691.1"/>
    </source>
</evidence>
<dbReference type="GO" id="GO:0000151">
    <property type="term" value="C:ubiquitin ligase complex"/>
    <property type="evidence" value="ECO:0007669"/>
    <property type="project" value="TreeGrafter"/>
</dbReference>
<dbReference type="Pfam" id="PF00498">
    <property type="entry name" value="FHA"/>
    <property type="match status" value="1"/>
</dbReference>
<dbReference type="Gene3D" id="3.30.40.10">
    <property type="entry name" value="Zinc/RING finger domain, C3HC4 (zinc finger)"/>
    <property type="match status" value="1"/>
</dbReference>
<comment type="caution">
    <text evidence="10">The sequence shown here is derived from an EMBL/GenBank/DDBJ whole genome shotgun (WGS) entry which is preliminary data.</text>
</comment>
<reference evidence="10 11" key="1">
    <citation type="journal article" date="2018" name="G3 (Bethesda)">
        <title>Phylogenetic and Phylogenomic Definition of Rhizopus Species.</title>
        <authorList>
            <person name="Gryganskyi A.P."/>
            <person name="Golan J."/>
            <person name="Dolatabadi S."/>
            <person name="Mondo S."/>
            <person name="Robb S."/>
            <person name="Idnurm A."/>
            <person name="Muszewska A."/>
            <person name="Steczkiewicz K."/>
            <person name="Masonjones S."/>
            <person name="Liao H.L."/>
            <person name="Gajdeczka M.T."/>
            <person name="Anike F."/>
            <person name="Vuek A."/>
            <person name="Anishchenko I.M."/>
            <person name="Voigt K."/>
            <person name="de Hoog G.S."/>
            <person name="Smith M.E."/>
            <person name="Heitman J."/>
            <person name="Vilgalys R."/>
            <person name="Stajich J.E."/>
        </authorList>
    </citation>
    <scope>NUCLEOTIDE SEQUENCE [LARGE SCALE GENOMIC DNA]</scope>
    <source>
        <strain evidence="10 11">LSU 92-RS-03</strain>
    </source>
</reference>
<dbReference type="PROSITE" id="PS50006">
    <property type="entry name" value="FHA_DOMAIN"/>
    <property type="match status" value="1"/>
</dbReference>
<dbReference type="SMART" id="SM00184">
    <property type="entry name" value="RING"/>
    <property type="match status" value="1"/>
</dbReference>
<dbReference type="Pfam" id="PF17123">
    <property type="entry name" value="zf-RING_11"/>
    <property type="match status" value="1"/>
</dbReference>
<dbReference type="EMBL" id="PJQM01000926">
    <property type="protein sequence ID" value="RCI03691.1"/>
    <property type="molecule type" value="Genomic_DNA"/>
</dbReference>
<feature type="domain" description="RING-type" evidence="9">
    <location>
        <begin position="203"/>
        <end position="246"/>
    </location>
</feature>
<keyword evidence="1" id="KW-0808">Transferase</keyword>
<evidence type="ECO:0000259" key="8">
    <source>
        <dbReference type="PROSITE" id="PS50006"/>
    </source>
</evidence>
<evidence type="ECO:0000256" key="7">
    <source>
        <dbReference type="SAM" id="MobiDB-lite"/>
    </source>
</evidence>
<keyword evidence="5" id="KW-0862">Zinc</keyword>
<dbReference type="SMART" id="SM00240">
    <property type="entry name" value="FHA"/>
    <property type="match status" value="1"/>
</dbReference>
<protein>
    <submittedName>
        <fullName evidence="10">Uncharacterized protein</fullName>
    </submittedName>
</protein>
<name>A0A367KNF0_RHIST</name>
<evidence type="ECO:0000256" key="2">
    <source>
        <dbReference type="ARBA" id="ARBA00022723"/>
    </source>
</evidence>
<dbReference type="GO" id="GO:0032153">
    <property type="term" value="C:cell division site"/>
    <property type="evidence" value="ECO:0007669"/>
    <property type="project" value="TreeGrafter"/>
</dbReference>
<feature type="compositionally biased region" description="Basic residues" evidence="7">
    <location>
        <begin position="408"/>
        <end position="418"/>
    </location>
</feature>